<protein>
    <submittedName>
        <fullName evidence="1">Uncharacterized protein</fullName>
    </submittedName>
</protein>
<sequence length="247" mass="28344">MARTPYTPEKVLDDVMRSAVAEFVAAKDRFDVEGRTYIPGGWFYRIRRWVQGWTVPERGWTATFPSKFVELTIPFSDVMFTASKAQPMTIDCRMIVSGTFNYYTDDECSVLAVQQTMDRSDKYACREMLRNPFSPRSCQIGSLPLIVATEGKNRVALFKAHKRPMQTMVAATAYPDASDLTIHHSWPCNVYSLRYGQSRRVLPLPEAVLPILKAYGVRSSHSSRFSIQDYLELRRARADLCRSQMRE</sequence>
<evidence type="ECO:0000313" key="1">
    <source>
        <dbReference type="EMBL" id="AHZ73531.1"/>
    </source>
</evidence>
<proteinExistence type="predicted"/>
<name>A0A024ELN2_9PSED</name>
<dbReference type="HOGENOM" id="CLU_1243967_0_0_6"/>
<organism evidence="1 2">
    <name type="scientific">Pseudomonas mandelii JR-1</name>
    <dbReference type="NCBI Taxonomy" id="1147786"/>
    <lineage>
        <taxon>Bacteria</taxon>
        <taxon>Pseudomonadati</taxon>
        <taxon>Pseudomonadota</taxon>
        <taxon>Gammaproteobacteria</taxon>
        <taxon>Pseudomonadales</taxon>
        <taxon>Pseudomonadaceae</taxon>
        <taxon>Pseudomonas</taxon>
    </lineage>
</organism>
<geneLocation type="plasmid" evidence="2"/>
<keyword evidence="1" id="KW-0614">Plasmid</keyword>
<accession>A0A024ELN2</accession>
<dbReference type="AlphaFoldDB" id="A0A024ELN2"/>
<gene>
    <name evidence="1" type="ORF">OU5_P0279</name>
</gene>
<evidence type="ECO:0000313" key="2">
    <source>
        <dbReference type="Proteomes" id="UP000026913"/>
    </source>
</evidence>
<dbReference type="Proteomes" id="UP000026913">
    <property type="component" value="Plasmid unnamed"/>
</dbReference>
<reference evidence="1 2" key="1">
    <citation type="journal article" date="2012" name="J. Bacteriol.">
        <title>Genome sequence of cold-adapted Pseudomonas mandelii strain JR-1.</title>
        <authorList>
            <person name="Jang S.H."/>
            <person name="Kim J."/>
            <person name="Kim J."/>
            <person name="Hong S."/>
            <person name="Lee C."/>
        </authorList>
    </citation>
    <scope>NUCLEOTIDE SEQUENCE [LARGE SCALE GENOMIC DNA]</scope>
    <source>
        <strain evidence="1 2">JR-1</strain>
        <plasmid evidence="2">Plasmid</plasmid>
    </source>
</reference>
<dbReference type="EMBL" id="CP005961">
    <property type="protein sequence ID" value="AHZ73531.1"/>
    <property type="molecule type" value="Genomic_DNA"/>
</dbReference>
<dbReference type="KEGG" id="pman:OU5_P0279"/>